<reference evidence="2" key="1">
    <citation type="submission" date="2014-09" db="EMBL/GenBank/DDBJ databases">
        <authorList>
            <person name="Magalhaes I.L.F."/>
            <person name="Oliveira U."/>
            <person name="Santos F.R."/>
            <person name="Vidigal T.H.D.A."/>
            <person name="Brescovit A.D."/>
            <person name="Santos A.J."/>
        </authorList>
    </citation>
    <scope>NUCLEOTIDE SEQUENCE</scope>
    <source>
        <tissue evidence="2">Shoot tissue taken approximately 20 cm above the soil surface</tissue>
    </source>
</reference>
<evidence type="ECO:0000313" key="2">
    <source>
        <dbReference type="EMBL" id="JAD62675.1"/>
    </source>
</evidence>
<feature type="region of interest" description="Disordered" evidence="1">
    <location>
        <begin position="1"/>
        <end position="58"/>
    </location>
</feature>
<accession>A0A0A9BN83</accession>
<name>A0A0A9BN83_ARUDO</name>
<evidence type="ECO:0000256" key="1">
    <source>
        <dbReference type="SAM" id="MobiDB-lite"/>
    </source>
</evidence>
<feature type="compositionally biased region" description="Low complexity" evidence="1">
    <location>
        <begin position="9"/>
        <end position="20"/>
    </location>
</feature>
<reference evidence="2" key="2">
    <citation type="journal article" date="2015" name="Data Brief">
        <title>Shoot transcriptome of the giant reed, Arundo donax.</title>
        <authorList>
            <person name="Barrero R.A."/>
            <person name="Guerrero F.D."/>
            <person name="Moolhuijzen P."/>
            <person name="Goolsby J.A."/>
            <person name="Tidwell J."/>
            <person name="Bellgard S.E."/>
            <person name="Bellgard M.I."/>
        </authorList>
    </citation>
    <scope>NUCLEOTIDE SEQUENCE</scope>
    <source>
        <tissue evidence="2">Shoot tissue taken approximately 20 cm above the soil surface</tissue>
    </source>
</reference>
<sequence length="58" mass="6261">MPIVPPVSSPSSSQEPHVSPLHLHSKSPTNNTVPHRTELQQSKLRELPAGSMSSPPDQ</sequence>
<feature type="compositionally biased region" description="Basic and acidic residues" evidence="1">
    <location>
        <begin position="35"/>
        <end position="46"/>
    </location>
</feature>
<organism evidence="2">
    <name type="scientific">Arundo donax</name>
    <name type="common">Giant reed</name>
    <name type="synonym">Donax arundinaceus</name>
    <dbReference type="NCBI Taxonomy" id="35708"/>
    <lineage>
        <taxon>Eukaryota</taxon>
        <taxon>Viridiplantae</taxon>
        <taxon>Streptophyta</taxon>
        <taxon>Embryophyta</taxon>
        <taxon>Tracheophyta</taxon>
        <taxon>Spermatophyta</taxon>
        <taxon>Magnoliopsida</taxon>
        <taxon>Liliopsida</taxon>
        <taxon>Poales</taxon>
        <taxon>Poaceae</taxon>
        <taxon>PACMAD clade</taxon>
        <taxon>Arundinoideae</taxon>
        <taxon>Arundineae</taxon>
        <taxon>Arundo</taxon>
    </lineage>
</organism>
<proteinExistence type="predicted"/>
<protein>
    <submittedName>
        <fullName evidence="2">Uncharacterized protein</fullName>
    </submittedName>
</protein>
<dbReference type="EMBL" id="GBRH01235220">
    <property type="protein sequence ID" value="JAD62675.1"/>
    <property type="molecule type" value="Transcribed_RNA"/>
</dbReference>
<dbReference type="AlphaFoldDB" id="A0A0A9BN83"/>